<evidence type="ECO:0000313" key="1">
    <source>
        <dbReference type="EMBL" id="KAK7521688.1"/>
    </source>
</evidence>
<keyword evidence="2" id="KW-1185">Reference proteome</keyword>
<sequence>MPQVGDGCLSLQLTTSRKSAQKVKHDETTTTAKLAKPTTAFSQNEVQYNESQLRQIAAILSMCQTSYLRSTTCHHHWLSLVQPCAPGFNLSNCSVYGNRAVVRVSQLPPHPVHEIAAPHSCPMCDFGGSYNRDRMRIVRSTRNGFRVGRGPGWDDLGVDVRRGGAVGCRVI</sequence>
<dbReference type="EMBL" id="JBBPHU010000002">
    <property type="protein sequence ID" value="KAK7521688.1"/>
    <property type="molecule type" value="Genomic_DNA"/>
</dbReference>
<dbReference type="Proteomes" id="UP001363622">
    <property type="component" value="Unassembled WGS sequence"/>
</dbReference>
<name>A0ABR1KU35_9PEZI</name>
<accession>A0ABR1KU35</accession>
<comment type="caution">
    <text evidence="1">The sequence shown here is derived from an EMBL/GenBank/DDBJ whole genome shotgun (WGS) entry which is preliminary data.</text>
</comment>
<gene>
    <name evidence="1" type="ORF">IWZ03DRAFT_99584</name>
</gene>
<reference evidence="1 2" key="1">
    <citation type="submission" date="2024-04" db="EMBL/GenBank/DDBJ databases">
        <title>Phyllosticta paracitricarpa is synonymous to the EU quarantine fungus P. citricarpa based on phylogenomic analyses.</title>
        <authorList>
            <consortium name="Lawrence Berkeley National Laboratory"/>
            <person name="Van Ingen-Buijs V.A."/>
            <person name="Van Westerhoven A.C."/>
            <person name="Haridas S."/>
            <person name="Skiadas P."/>
            <person name="Martin F."/>
            <person name="Groenewald J.Z."/>
            <person name="Crous P.W."/>
            <person name="Seidl M.F."/>
        </authorList>
    </citation>
    <scope>NUCLEOTIDE SEQUENCE [LARGE SCALE GENOMIC DNA]</scope>
    <source>
        <strain evidence="1 2">CBS 123371</strain>
    </source>
</reference>
<proteinExistence type="predicted"/>
<evidence type="ECO:0000313" key="2">
    <source>
        <dbReference type="Proteomes" id="UP001363622"/>
    </source>
</evidence>
<protein>
    <submittedName>
        <fullName evidence="1">Uncharacterized protein</fullName>
    </submittedName>
</protein>
<organism evidence="1 2">
    <name type="scientific">Phyllosticta citriasiana</name>
    <dbReference type="NCBI Taxonomy" id="595635"/>
    <lineage>
        <taxon>Eukaryota</taxon>
        <taxon>Fungi</taxon>
        <taxon>Dikarya</taxon>
        <taxon>Ascomycota</taxon>
        <taxon>Pezizomycotina</taxon>
        <taxon>Dothideomycetes</taxon>
        <taxon>Dothideomycetes incertae sedis</taxon>
        <taxon>Botryosphaeriales</taxon>
        <taxon>Phyllostictaceae</taxon>
        <taxon>Phyllosticta</taxon>
    </lineage>
</organism>